<evidence type="ECO:0000313" key="2">
    <source>
        <dbReference type="EMBL" id="SHL76289.1"/>
    </source>
</evidence>
<dbReference type="Gene3D" id="3.40.50.1460">
    <property type="match status" value="1"/>
</dbReference>
<dbReference type="STRING" id="1054996.SAMN05444414_13713"/>
<dbReference type="SUPFAM" id="SSF52129">
    <property type="entry name" value="Caspase-like"/>
    <property type="match status" value="1"/>
</dbReference>
<sequence length="326" mass="35302">MRKALVVGVNHYDHIGSLHGCVRDAYGVESMLNRDSDGSVNFSVKLMTSRASGDDVPRDELRAAIQELFEGDSEVALLYFAGHGYIEAAGGYLCPSDTKSGDDGISLSDVMVWANQSAAKNKIIILDSCHSGAAGKNAMTPMTELADGVTILTASTAEQYADEVNGEGVFTTLLIDALSGSAANLVGDVTPGSIYAHIDQSLGPWGQRPVFKTNVKRFVSLRKVEPPLELSDLRRIAEFFPVPGHEYQLDPSYEPRRTSEEVASTDYIAPDPGHNAIFAILQKYNRVNLVVPVDAPHMWDAAVESKTCKLTALGEHYRRLVAGDMI</sequence>
<feature type="domain" description="Peptidase C14 caspase" evidence="1">
    <location>
        <begin position="1"/>
        <end position="202"/>
    </location>
</feature>
<proteinExistence type="predicted"/>
<dbReference type="Proteomes" id="UP000184191">
    <property type="component" value="Unassembled WGS sequence"/>
</dbReference>
<dbReference type="InterPro" id="IPR029030">
    <property type="entry name" value="Caspase-like_dom_sf"/>
</dbReference>
<reference evidence="3" key="1">
    <citation type="submission" date="2016-11" db="EMBL/GenBank/DDBJ databases">
        <authorList>
            <person name="Varghese N."/>
            <person name="Submissions S."/>
        </authorList>
    </citation>
    <scope>NUCLEOTIDE SEQUENCE [LARGE SCALE GENOMIC DNA]</scope>
    <source>
        <strain evidence="3">DSM 29327</strain>
    </source>
</reference>
<dbReference type="AlphaFoldDB" id="A0A1M7DAR8"/>
<protein>
    <submittedName>
        <fullName evidence="2">Caspase domain-containing protein</fullName>
    </submittedName>
</protein>
<dbReference type="PANTHER" id="PTHR22576:SF37">
    <property type="entry name" value="MUCOSA-ASSOCIATED LYMPHOID TISSUE LYMPHOMA TRANSLOCATION PROTEIN 1"/>
    <property type="match status" value="1"/>
</dbReference>
<dbReference type="RefSeq" id="WP_073200651.1">
    <property type="nucleotide sequence ID" value="NZ_FRBN01000037.1"/>
</dbReference>
<gene>
    <name evidence="2" type="ORF">SAMN05444414_13713</name>
</gene>
<dbReference type="InterPro" id="IPR052039">
    <property type="entry name" value="Caspase-related_regulators"/>
</dbReference>
<evidence type="ECO:0000259" key="1">
    <source>
        <dbReference type="Pfam" id="PF00656"/>
    </source>
</evidence>
<name>A0A1M7DAR8_9RHOB</name>
<organism evidence="2 3">
    <name type="scientific">Roseovarius marisflavi</name>
    <dbReference type="NCBI Taxonomy" id="1054996"/>
    <lineage>
        <taxon>Bacteria</taxon>
        <taxon>Pseudomonadati</taxon>
        <taxon>Pseudomonadota</taxon>
        <taxon>Alphaproteobacteria</taxon>
        <taxon>Rhodobacterales</taxon>
        <taxon>Roseobacteraceae</taxon>
        <taxon>Roseovarius</taxon>
    </lineage>
</organism>
<dbReference type="EMBL" id="FRBN01000037">
    <property type="protein sequence ID" value="SHL76289.1"/>
    <property type="molecule type" value="Genomic_DNA"/>
</dbReference>
<dbReference type="PANTHER" id="PTHR22576">
    <property type="entry name" value="MUCOSA ASSOCIATED LYMPHOID TISSUE LYMPHOMA TRANSLOCATION PROTEIN 1/PARACASPASE"/>
    <property type="match status" value="1"/>
</dbReference>
<dbReference type="GO" id="GO:0006508">
    <property type="term" value="P:proteolysis"/>
    <property type="evidence" value="ECO:0007669"/>
    <property type="project" value="InterPro"/>
</dbReference>
<dbReference type="Pfam" id="PF00656">
    <property type="entry name" value="Peptidase_C14"/>
    <property type="match status" value="1"/>
</dbReference>
<dbReference type="OrthoDB" id="9816009at2"/>
<evidence type="ECO:0000313" key="3">
    <source>
        <dbReference type="Proteomes" id="UP000184191"/>
    </source>
</evidence>
<keyword evidence="3" id="KW-1185">Reference proteome</keyword>
<dbReference type="InterPro" id="IPR011600">
    <property type="entry name" value="Pept_C14_caspase"/>
</dbReference>
<accession>A0A1M7DAR8</accession>
<dbReference type="GO" id="GO:0004197">
    <property type="term" value="F:cysteine-type endopeptidase activity"/>
    <property type="evidence" value="ECO:0007669"/>
    <property type="project" value="InterPro"/>
</dbReference>